<dbReference type="OrthoDB" id="5298046at2"/>
<dbReference type="PANTHER" id="PTHR37461">
    <property type="entry name" value="ANTI-SIGMA-K FACTOR RSKA"/>
    <property type="match status" value="1"/>
</dbReference>
<name>A0A0U3L7C1_9BURK</name>
<organism evidence="2 3">
    <name type="scientific">Roseateles depolymerans</name>
    <dbReference type="NCBI Taxonomy" id="76731"/>
    <lineage>
        <taxon>Bacteria</taxon>
        <taxon>Pseudomonadati</taxon>
        <taxon>Pseudomonadota</taxon>
        <taxon>Betaproteobacteria</taxon>
        <taxon>Burkholderiales</taxon>
        <taxon>Sphaerotilaceae</taxon>
        <taxon>Roseateles</taxon>
    </lineage>
</organism>
<dbReference type="GO" id="GO:0006417">
    <property type="term" value="P:regulation of translation"/>
    <property type="evidence" value="ECO:0007669"/>
    <property type="project" value="TreeGrafter"/>
</dbReference>
<dbReference type="STRING" id="76731.RD2015_2717"/>
<feature type="domain" description="Anti-sigma K factor RskA C-terminal" evidence="1">
    <location>
        <begin position="111"/>
        <end position="236"/>
    </location>
</feature>
<dbReference type="RefSeq" id="WP_058935345.1">
    <property type="nucleotide sequence ID" value="NZ_CP013729.1"/>
</dbReference>
<accession>A0A0U3L7C1</accession>
<dbReference type="EMBL" id="CP013729">
    <property type="protein sequence ID" value="ALV07182.1"/>
    <property type="molecule type" value="Genomic_DNA"/>
</dbReference>
<dbReference type="Pfam" id="PF10099">
    <property type="entry name" value="RskA_C"/>
    <property type="match status" value="1"/>
</dbReference>
<dbReference type="GO" id="GO:0005886">
    <property type="term" value="C:plasma membrane"/>
    <property type="evidence" value="ECO:0007669"/>
    <property type="project" value="InterPro"/>
</dbReference>
<dbReference type="Proteomes" id="UP000060699">
    <property type="component" value="Chromosome"/>
</dbReference>
<protein>
    <recommendedName>
        <fullName evidence="1">Anti-sigma K factor RskA C-terminal domain-containing protein</fullName>
    </recommendedName>
</protein>
<dbReference type="GO" id="GO:0016989">
    <property type="term" value="F:sigma factor antagonist activity"/>
    <property type="evidence" value="ECO:0007669"/>
    <property type="project" value="TreeGrafter"/>
</dbReference>
<dbReference type="InterPro" id="IPR051474">
    <property type="entry name" value="Anti-sigma-K/W_factor"/>
</dbReference>
<evidence type="ECO:0000313" key="3">
    <source>
        <dbReference type="Proteomes" id="UP000060699"/>
    </source>
</evidence>
<gene>
    <name evidence="2" type="ORF">RD2015_2717</name>
</gene>
<dbReference type="PATRIC" id="fig|76731.3.peg.2781"/>
<dbReference type="PANTHER" id="PTHR37461:SF1">
    <property type="entry name" value="ANTI-SIGMA-K FACTOR RSKA"/>
    <property type="match status" value="1"/>
</dbReference>
<dbReference type="KEGG" id="rdp:RD2015_2717"/>
<evidence type="ECO:0000259" key="1">
    <source>
        <dbReference type="Pfam" id="PF10099"/>
    </source>
</evidence>
<reference evidence="2 3" key="1">
    <citation type="submission" date="2015-12" db="EMBL/GenBank/DDBJ databases">
        <title>Complete genome of Roseateles depolymerans KCTC 42856.</title>
        <authorList>
            <person name="Kim K.M."/>
        </authorList>
    </citation>
    <scope>NUCLEOTIDE SEQUENCE [LARGE SCALE GENOMIC DNA]</scope>
    <source>
        <strain evidence="2 3">KCTC 42856</strain>
    </source>
</reference>
<sequence length="242" mass="25236">MDYGHPERADRLAAEYAAGLLRGGARRRFERLLPAHPALAAAAAQWADRLELLGNRIQPVEPPARVWIGIQRKLFGAANDAQAPSPVSPVSLVRPDRHQDRQLRVWRVIGSAALAASVALGFLVIRPVEPQAPIVVVLHETPQGLALSKTGFVASVSPDGRALVLKPLGPMKIEASQALELWAVPAEGTPRSLGLLASGDGATTVVRAGLLKGTKAFAVSLEPAGGSPTGQPSGPVVSAGNV</sequence>
<keyword evidence="3" id="KW-1185">Reference proteome</keyword>
<dbReference type="InterPro" id="IPR018764">
    <property type="entry name" value="RskA_C"/>
</dbReference>
<dbReference type="AlphaFoldDB" id="A0A0U3L7C1"/>
<evidence type="ECO:0000313" key="2">
    <source>
        <dbReference type="EMBL" id="ALV07182.1"/>
    </source>
</evidence>
<proteinExistence type="predicted"/>